<evidence type="ECO:0000256" key="8">
    <source>
        <dbReference type="SAM" id="Phobius"/>
    </source>
</evidence>
<feature type="transmembrane region" description="Helical" evidence="8">
    <location>
        <begin position="342"/>
        <end position="363"/>
    </location>
</feature>
<evidence type="ECO:0000259" key="9">
    <source>
        <dbReference type="PROSITE" id="PS50850"/>
    </source>
</evidence>
<feature type="transmembrane region" description="Helical" evidence="8">
    <location>
        <begin position="369"/>
        <end position="390"/>
    </location>
</feature>
<keyword evidence="3 8" id="KW-0812">Transmembrane</keyword>
<sequence>MEEPKMGSLGIEVPGGASAGGDDNRPGKFALPVDSENKATEFRLLSFANPHMRTFHLSWFSFFTCFVSTFAAPPLLPVIRDNLDLTSTDIGNAGVASVSGAVLARLAMGTACDLVGPRLASSSLILATAPPVFFTAAINSPSSYFLVRFFTGFSLASFVSCQFWMSSMFSPPKVGIANGVAAGWGNLGGGATQLIMPLVFSLIQRMGATRFTAWRVAFFIPGLMQTLSAMAVMLLGQDLPDGNFRNLKRSGEKAEDSFGAVFARGAKNYRGWVLAVTYGYCFGVELAVDNIIAEYFYDRFDLDLHTAGLVAASFGLANLVSRPAGGVVSDLLSRRYGMRGRLWGLWVVQSLGGVLCVVLGRTASLGPAVLVMVLFSVFVQAACGLTFGVVPFVSRRALGLISGMTGGGGNVGAVLTQLIFFKGSKYSKEDGITYMGIMILCCTLPVMLVYFPQWGGMFCGPSSSEHATEEHYYASEWSSEEKEKGFHLASLKFAENSKSERGRRRRPTPTVPVEVTPTHV</sequence>
<dbReference type="GO" id="GO:0012505">
    <property type="term" value="C:endomembrane system"/>
    <property type="evidence" value="ECO:0007669"/>
    <property type="project" value="UniProtKB-SubCell"/>
</dbReference>
<reference evidence="10" key="1">
    <citation type="submission" date="2015-07" db="EMBL/GenBank/DDBJ databases">
        <title>Transcriptome Assembly of Anthurium amnicola.</title>
        <authorList>
            <person name="Suzuki J."/>
        </authorList>
    </citation>
    <scope>NUCLEOTIDE SEQUENCE</scope>
</reference>
<comment type="subcellular location">
    <subcellularLocation>
        <location evidence="1">Endomembrane system</location>
        <topology evidence="1">Multi-pass membrane protein</topology>
    </subcellularLocation>
</comment>
<feature type="transmembrane region" description="Helical" evidence="8">
    <location>
        <begin position="216"/>
        <end position="236"/>
    </location>
</feature>
<dbReference type="GO" id="GO:0016020">
    <property type="term" value="C:membrane"/>
    <property type="evidence" value="ECO:0007669"/>
    <property type="project" value="UniProtKB-ARBA"/>
</dbReference>
<feature type="transmembrane region" description="Helical" evidence="8">
    <location>
        <begin position="397"/>
        <end position="420"/>
    </location>
</feature>
<protein>
    <submittedName>
        <fullName evidence="10">High affinity nitrate transporter 2.5</fullName>
    </submittedName>
</protein>
<feature type="compositionally biased region" description="Low complexity" evidence="7">
    <location>
        <begin position="511"/>
        <end position="520"/>
    </location>
</feature>
<keyword evidence="4 8" id="KW-1133">Transmembrane helix</keyword>
<dbReference type="Pfam" id="PF07690">
    <property type="entry name" value="MFS_1"/>
    <property type="match status" value="1"/>
</dbReference>
<feature type="region of interest" description="Disordered" evidence="7">
    <location>
        <begin position="493"/>
        <end position="520"/>
    </location>
</feature>
<keyword evidence="6 8" id="KW-0472">Membrane</keyword>
<gene>
    <name evidence="10" type="primary">NRT2.5_2</name>
    <name evidence="10" type="ORF">g.86964</name>
</gene>
<dbReference type="AlphaFoldDB" id="A0A1D1XT12"/>
<organism evidence="10">
    <name type="scientific">Anthurium amnicola</name>
    <dbReference type="NCBI Taxonomy" id="1678845"/>
    <lineage>
        <taxon>Eukaryota</taxon>
        <taxon>Viridiplantae</taxon>
        <taxon>Streptophyta</taxon>
        <taxon>Embryophyta</taxon>
        <taxon>Tracheophyta</taxon>
        <taxon>Spermatophyta</taxon>
        <taxon>Magnoliopsida</taxon>
        <taxon>Liliopsida</taxon>
        <taxon>Araceae</taxon>
        <taxon>Pothoideae</taxon>
        <taxon>Potheae</taxon>
        <taxon>Anthurium</taxon>
    </lineage>
</organism>
<dbReference type="InterPro" id="IPR044772">
    <property type="entry name" value="NO3_transporter"/>
</dbReference>
<feature type="transmembrane region" description="Helical" evidence="8">
    <location>
        <begin position="185"/>
        <end position="204"/>
    </location>
</feature>
<dbReference type="CDD" id="cd17341">
    <property type="entry name" value="MFS_NRT2_like"/>
    <property type="match status" value="1"/>
</dbReference>
<feature type="region of interest" description="Disordered" evidence="7">
    <location>
        <begin position="1"/>
        <end position="29"/>
    </location>
</feature>
<evidence type="ECO:0000256" key="1">
    <source>
        <dbReference type="ARBA" id="ARBA00004127"/>
    </source>
</evidence>
<dbReference type="PROSITE" id="PS50850">
    <property type="entry name" value="MFS"/>
    <property type="match status" value="1"/>
</dbReference>
<evidence type="ECO:0000256" key="3">
    <source>
        <dbReference type="ARBA" id="ARBA00022692"/>
    </source>
</evidence>
<feature type="domain" description="Major facilitator superfamily (MFS) profile" evidence="9">
    <location>
        <begin position="54"/>
        <end position="454"/>
    </location>
</feature>
<dbReference type="PANTHER" id="PTHR23515">
    <property type="entry name" value="HIGH-AFFINITY NITRATE TRANSPORTER 2.3"/>
    <property type="match status" value="1"/>
</dbReference>
<evidence type="ECO:0000313" key="10">
    <source>
        <dbReference type="EMBL" id="JAT45517.1"/>
    </source>
</evidence>
<name>A0A1D1XT12_9ARAE</name>
<keyword evidence="5" id="KW-0534">Nitrate assimilation</keyword>
<dbReference type="GO" id="GO:0015112">
    <property type="term" value="F:nitrate transmembrane transporter activity"/>
    <property type="evidence" value="ECO:0007669"/>
    <property type="project" value="InterPro"/>
</dbReference>
<evidence type="ECO:0000256" key="5">
    <source>
        <dbReference type="ARBA" id="ARBA00023063"/>
    </source>
</evidence>
<dbReference type="InterPro" id="IPR011701">
    <property type="entry name" value="MFS"/>
</dbReference>
<comment type="similarity">
    <text evidence="2">Belongs to the major facilitator superfamily. Nitrate/nitrite porter (TC 2.A.1.8) family.</text>
</comment>
<feature type="transmembrane region" description="Helical" evidence="8">
    <location>
        <begin position="432"/>
        <end position="451"/>
    </location>
</feature>
<evidence type="ECO:0000256" key="2">
    <source>
        <dbReference type="ARBA" id="ARBA00008432"/>
    </source>
</evidence>
<dbReference type="SUPFAM" id="SSF103473">
    <property type="entry name" value="MFS general substrate transporter"/>
    <property type="match status" value="1"/>
</dbReference>
<dbReference type="EMBL" id="GDJX01022419">
    <property type="protein sequence ID" value="JAT45517.1"/>
    <property type="molecule type" value="Transcribed_RNA"/>
</dbReference>
<feature type="transmembrane region" description="Helical" evidence="8">
    <location>
        <begin position="119"/>
        <end position="138"/>
    </location>
</feature>
<evidence type="ECO:0000256" key="7">
    <source>
        <dbReference type="SAM" id="MobiDB-lite"/>
    </source>
</evidence>
<dbReference type="GO" id="GO:0042128">
    <property type="term" value="P:nitrate assimilation"/>
    <property type="evidence" value="ECO:0007669"/>
    <property type="project" value="UniProtKB-KW"/>
</dbReference>
<dbReference type="InterPro" id="IPR036259">
    <property type="entry name" value="MFS_trans_sf"/>
</dbReference>
<evidence type="ECO:0000256" key="6">
    <source>
        <dbReference type="ARBA" id="ARBA00023136"/>
    </source>
</evidence>
<dbReference type="Gene3D" id="1.20.1250.20">
    <property type="entry name" value="MFS general substrate transporter like domains"/>
    <property type="match status" value="2"/>
</dbReference>
<feature type="transmembrane region" description="Helical" evidence="8">
    <location>
        <begin position="57"/>
        <end position="78"/>
    </location>
</feature>
<feature type="transmembrane region" description="Helical" evidence="8">
    <location>
        <begin position="145"/>
        <end position="165"/>
    </location>
</feature>
<dbReference type="FunFam" id="1.20.1250.20:FF:000053">
    <property type="entry name" value="Nitrate transporter 2.1"/>
    <property type="match status" value="1"/>
</dbReference>
<accession>A0A1D1XT12</accession>
<proteinExistence type="inferred from homology"/>
<dbReference type="FunFam" id="1.20.1250.20:FF:000198">
    <property type="entry name" value="High affinity nitrate transporter 2.5"/>
    <property type="match status" value="1"/>
</dbReference>
<dbReference type="InterPro" id="IPR020846">
    <property type="entry name" value="MFS_dom"/>
</dbReference>
<evidence type="ECO:0000256" key="4">
    <source>
        <dbReference type="ARBA" id="ARBA00022989"/>
    </source>
</evidence>